<dbReference type="Gene3D" id="3.10.450.50">
    <property type="match status" value="1"/>
</dbReference>
<dbReference type="Proteomes" id="UP000608345">
    <property type="component" value="Unassembled WGS sequence"/>
</dbReference>
<gene>
    <name evidence="2" type="ORF">GCM10011450_10190</name>
</gene>
<comment type="caution">
    <text evidence="2">The sequence shown here is derived from an EMBL/GenBank/DDBJ whole genome shotgun (WGS) entry which is preliminary data.</text>
</comment>
<dbReference type="PANTHER" id="PTHR36573">
    <property type="entry name" value="INTERMEMBRANE PHOSPHOLIPID TRANSPORT SYSTEM BINDING PROTEIN MLAC"/>
    <property type="match status" value="1"/>
</dbReference>
<dbReference type="Pfam" id="PF05494">
    <property type="entry name" value="MlaC"/>
    <property type="match status" value="1"/>
</dbReference>
<dbReference type="PIRSF" id="PIRSF004649">
    <property type="entry name" value="MlaC"/>
    <property type="match status" value="1"/>
</dbReference>
<dbReference type="AlphaFoldDB" id="A0A918JLM9"/>
<dbReference type="Gene3D" id="1.10.10.640">
    <property type="entry name" value="phospholipid-binding protein"/>
    <property type="match status" value="1"/>
</dbReference>
<dbReference type="PANTHER" id="PTHR36573:SF1">
    <property type="entry name" value="INTERMEMBRANE PHOSPHOLIPID TRANSPORT SYSTEM BINDING PROTEIN MLAC"/>
    <property type="match status" value="1"/>
</dbReference>
<reference evidence="2" key="2">
    <citation type="submission" date="2020-09" db="EMBL/GenBank/DDBJ databases">
        <authorList>
            <person name="Sun Q."/>
            <person name="Kim S."/>
        </authorList>
    </citation>
    <scope>NUCLEOTIDE SEQUENCE</scope>
    <source>
        <strain evidence="2">KCTC 23732</strain>
    </source>
</reference>
<dbReference type="InterPro" id="IPR008869">
    <property type="entry name" value="MlaC/ttg2D"/>
</dbReference>
<keyword evidence="1" id="KW-0732">Signal</keyword>
<name>A0A918JLM9_9BURK</name>
<proteinExistence type="predicted"/>
<feature type="chain" id="PRO_5036996273" evidence="1">
    <location>
        <begin position="30"/>
        <end position="204"/>
    </location>
</feature>
<evidence type="ECO:0000256" key="1">
    <source>
        <dbReference type="SAM" id="SignalP"/>
    </source>
</evidence>
<accession>A0A918JLM9</accession>
<keyword evidence="3" id="KW-1185">Reference proteome</keyword>
<reference evidence="2" key="1">
    <citation type="journal article" date="2014" name="Int. J. Syst. Evol. Microbiol.">
        <title>Complete genome sequence of Corynebacterium casei LMG S-19264T (=DSM 44701T), isolated from a smear-ripened cheese.</title>
        <authorList>
            <consortium name="US DOE Joint Genome Institute (JGI-PGF)"/>
            <person name="Walter F."/>
            <person name="Albersmeier A."/>
            <person name="Kalinowski J."/>
            <person name="Ruckert C."/>
        </authorList>
    </citation>
    <scope>NUCLEOTIDE SEQUENCE</scope>
    <source>
        <strain evidence="2">KCTC 23732</strain>
    </source>
</reference>
<dbReference type="EMBL" id="BMYS01000005">
    <property type="protein sequence ID" value="GGW82331.1"/>
    <property type="molecule type" value="Genomic_DNA"/>
</dbReference>
<evidence type="ECO:0000313" key="2">
    <source>
        <dbReference type="EMBL" id="GGW82331.1"/>
    </source>
</evidence>
<protein>
    <submittedName>
        <fullName evidence="2">Exported protein</fullName>
    </submittedName>
</protein>
<evidence type="ECO:0000313" key="3">
    <source>
        <dbReference type="Proteomes" id="UP000608345"/>
    </source>
</evidence>
<sequence length="204" mass="22455">MKLQSVFLLARRFAAMAFVSAGLLGTAQAAQSPTQFVEQIANQTLDAVKQSNAARSGNINAINEIVNQKLMPHIDFQKTTRLATGQPWRQATPEQKSGLVDAFKSTLIRTYSGAFKQVSPNTKIEILPFRGNPDANDVVVRSNILADSGPVSVDYRLSKAANGWQVYDFSVEGIWLIQNYRNQFSAQIAQNGIDGLIKALNQRK</sequence>
<organism evidence="2 3">
    <name type="scientific">Advenella faeciporci</name>
    <dbReference type="NCBI Taxonomy" id="797535"/>
    <lineage>
        <taxon>Bacteria</taxon>
        <taxon>Pseudomonadati</taxon>
        <taxon>Pseudomonadota</taxon>
        <taxon>Betaproteobacteria</taxon>
        <taxon>Burkholderiales</taxon>
        <taxon>Alcaligenaceae</taxon>
    </lineage>
</organism>
<feature type="signal peptide" evidence="1">
    <location>
        <begin position="1"/>
        <end position="29"/>
    </location>
</feature>
<dbReference type="RefSeq" id="WP_189384378.1">
    <property type="nucleotide sequence ID" value="NZ_BAABFY010000055.1"/>
</dbReference>